<dbReference type="InterPro" id="IPR013783">
    <property type="entry name" value="Ig-like_fold"/>
</dbReference>
<keyword evidence="1" id="KW-0732">Signal</keyword>
<dbReference type="OrthoDB" id="1121506at2"/>
<dbReference type="PROSITE" id="PS51257">
    <property type="entry name" value="PROKAR_LIPOPROTEIN"/>
    <property type="match status" value="1"/>
</dbReference>
<evidence type="ECO:0008006" key="4">
    <source>
        <dbReference type="Google" id="ProtNLM"/>
    </source>
</evidence>
<dbReference type="RefSeq" id="WP_133537915.1">
    <property type="nucleotide sequence ID" value="NZ_SNYH01000007.1"/>
</dbReference>
<evidence type="ECO:0000313" key="2">
    <source>
        <dbReference type="EMBL" id="TDQ21833.1"/>
    </source>
</evidence>
<dbReference type="AlphaFoldDB" id="A0A4R6T9G0"/>
<dbReference type="Proteomes" id="UP000295390">
    <property type="component" value="Unassembled WGS sequence"/>
</dbReference>
<proteinExistence type="predicted"/>
<feature type="signal peptide" evidence="1">
    <location>
        <begin position="1"/>
        <end position="21"/>
    </location>
</feature>
<dbReference type="EMBL" id="SNYH01000007">
    <property type="protein sequence ID" value="TDQ21833.1"/>
    <property type="molecule type" value="Genomic_DNA"/>
</dbReference>
<dbReference type="SUPFAM" id="SSF49265">
    <property type="entry name" value="Fibronectin type III"/>
    <property type="match status" value="1"/>
</dbReference>
<reference evidence="2 3" key="1">
    <citation type="submission" date="2019-03" db="EMBL/GenBank/DDBJ databases">
        <title>Genomic Encyclopedia of Type Strains, Phase III (KMG-III): the genomes of soil and plant-associated and newly described type strains.</title>
        <authorList>
            <person name="Whitman W."/>
        </authorList>
    </citation>
    <scope>NUCLEOTIDE SEQUENCE [LARGE SCALE GENOMIC DNA]</scope>
    <source>
        <strain evidence="2 3">CECT 8283</strain>
    </source>
</reference>
<accession>A0A4R6T9G0</accession>
<evidence type="ECO:0000256" key="1">
    <source>
        <dbReference type="SAM" id="SignalP"/>
    </source>
</evidence>
<name>A0A4R6T9G0_9FLAO</name>
<protein>
    <recommendedName>
        <fullName evidence="4">Fibronectin type-III domain-containing protein</fullName>
    </recommendedName>
</protein>
<dbReference type="InterPro" id="IPR036116">
    <property type="entry name" value="FN3_sf"/>
</dbReference>
<evidence type="ECO:0000313" key="3">
    <source>
        <dbReference type="Proteomes" id="UP000295390"/>
    </source>
</evidence>
<feature type="chain" id="PRO_5021009976" description="Fibronectin type-III domain-containing protein" evidence="1">
    <location>
        <begin position="22"/>
        <end position="119"/>
    </location>
</feature>
<dbReference type="Gene3D" id="2.60.40.10">
    <property type="entry name" value="Immunoglobulins"/>
    <property type="match status" value="1"/>
</dbReference>
<keyword evidence="3" id="KW-1185">Reference proteome</keyword>
<sequence>MEKIKLILLLVLIIASSSCEAIFVENISDKKIVVISPSEGTELNNSEVTFSWNEVSDVDVYHLKIITPNFNNATKIVLDTIVTETLITKNLDSGSYEWSVRGENSGYETQETISSFIIN</sequence>
<gene>
    <name evidence="2" type="ORF">DFQ07_2928</name>
</gene>
<comment type="caution">
    <text evidence="2">The sequence shown here is derived from an EMBL/GenBank/DDBJ whole genome shotgun (WGS) entry which is preliminary data.</text>
</comment>
<organism evidence="2 3">
    <name type="scientific">Tenacibaculum caenipelagi</name>
    <dbReference type="NCBI Taxonomy" id="1325435"/>
    <lineage>
        <taxon>Bacteria</taxon>
        <taxon>Pseudomonadati</taxon>
        <taxon>Bacteroidota</taxon>
        <taxon>Flavobacteriia</taxon>
        <taxon>Flavobacteriales</taxon>
        <taxon>Flavobacteriaceae</taxon>
        <taxon>Tenacibaculum</taxon>
    </lineage>
</organism>